<gene>
    <name evidence="1" type="ORF">AFUS01_LOCUS9780</name>
</gene>
<comment type="caution">
    <text evidence="1">The sequence shown here is derived from an EMBL/GenBank/DDBJ whole genome shotgun (WGS) entry which is preliminary data.</text>
</comment>
<evidence type="ECO:0000313" key="2">
    <source>
        <dbReference type="Proteomes" id="UP000708208"/>
    </source>
</evidence>
<sequence>GYFLNNIAQLLAVICISRMWKSLGRSYY</sequence>
<organism evidence="1 2">
    <name type="scientific">Allacma fusca</name>
    <dbReference type="NCBI Taxonomy" id="39272"/>
    <lineage>
        <taxon>Eukaryota</taxon>
        <taxon>Metazoa</taxon>
        <taxon>Ecdysozoa</taxon>
        <taxon>Arthropoda</taxon>
        <taxon>Hexapoda</taxon>
        <taxon>Collembola</taxon>
        <taxon>Symphypleona</taxon>
        <taxon>Sminthuridae</taxon>
        <taxon>Allacma</taxon>
    </lineage>
</organism>
<proteinExistence type="predicted"/>
<protein>
    <submittedName>
        <fullName evidence="1">Uncharacterized protein</fullName>
    </submittedName>
</protein>
<dbReference type="Proteomes" id="UP000708208">
    <property type="component" value="Unassembled WGS sequence"/>
</dbReference>
<reference evidence="1" key="1">
    <citation type="submission" date="2021-06" db="EMBL/GenBank/DDBJ databases">
        <authorList>
            <person name="Hodson N. C."/>
            <person name="Mongue J. A."/>
            <person name="Jaron S. K."/>
        </authorList>
    </citation>
    <scope>NUCLEOTIDE SEQUENCE</scope>
</reference>
<feature type="non-terminal residue" evidence="1">
    <location>
        <position position="1"/>
    </location>
</feature>
<accession>A0A8J2JKX0</accession>
<keyword evidence="2" id="KW-1185">Reference proteome</keyword>
<dbReference type="EMBL" id="CAJVCH010071227">
    <property type="protein sequence ID" value="CAG7720507.1"/>
    <property type="molecule type" value="Genomic_DNA"/>
</dbReference>
<name>A0A8J2JKX0_9HEXA</name>
<evidence type="ECO:0000313" key="1">
    <source>
        <dbReference type="EMBL" id="CAG7720507.1"/>
    </source>
</evidence>
<dbReference type="AlphaFoldDB" id="A0A8J2JKX0"/>